<comment type="caution">
    <text evidence="3">The sequence shown here is derived from an EMBL/GenBank/DDBJ whole genome shotgun (WGS) entry which is preliminary data.</text>
</comment>
<keyword evidence="3" id="KW-0808">Transferase</keyword>
<evidence type="ECO:0000259" key="2">
    <source>
        <dbReference type="Pfam" id="PF02397"/>
    </source>
</evidence>
<dbReference type="PANTHER" id="PTHR30576">
    <property type="entry name" value="COLANIC BIOSYNTHESIS UDP-GLUCOSE LIPID CARRIER TRANSFERASE"/>
    <property type="match status" value="1"/>
</dbReference>
<protein>
    <submittedName>
        <fullName evidence="3">Sugar transferase</fullName>
    </submittedName>
</protein>
<dbReference type="PANTHER" id="PTHR30576:SF0">
    <property type="entry name" value="UNDECAPRENYL-PHOSPHATE N-ACETYLGALACTOSAMINYL 1-PHOSPHATE TRANSFERASE-RELATED"/>
    <property type="match status" value="1"/>
</dbReference>
<reference evidence="3" key="1">
    <citation type="journal article" date="2021" name="PeerJ">
        <title>Extensive microbial diversity within the chicken gut microbiome revealed by metagenomics and culture.</title>
        <authorList>
            <person name="Gilroy R."/>
            <person name="Ravi A."/>
            <person name="Getino M."/>
            <person name="Pursley I."/>
            <person name="Horton D.L."/>
            <person name="Alikhan N.F."/>
            <person name="Baker D."/>
            <person name="Gharbi K."/>
            <person name="Hall N."/>
            <person name="Watson M."/>
            <person name="Adriaenssens E.M."/>
            <person name="Foster-Nyarko E."/>
            <person name="Jarju S."/>
            <person name="Secka A."/>
            <person name="Antonio M."/>
            <person name="Oren A."/>
            <person name="Chaudhuri R.R."/>
            <person name="La Ragione R."/>
            <person name="Hildebrand F."/>
            <person name="Pallen M.J."/>
        </authorList>
    </citation>
    <scope>NUCLEOTIDE SEQUENCE</scope>
    <source>
        <strain evidence="3">2189</strain>
    </source>
</reference>
<sequence length="229" mass="26948">MQTVYLRIKYCLDFVLALLALLVLWPLMAVIAVCINAEDGGKVLVRQRRTGLGGKKFTCYKFRSMKSDCVPYDKHKRVIEDDDKNLTKVGRFLRKYKLDELPQLVNILKGDMCFIGPRPLLPDFDRDYEDWEMVKFEVRPGLTGLGQIYGNGNLHIFERKYYDAYYAMHFSPRMDIKILFRTVGVVFKGEKRYLRRPTQEEMRALKLEVTRSYTVRPETRAQLRPSTDR</sequence>
<evidence type="ECO:0000313" key="3">
    <source>
        <dbReference type="EMBL" id="HIX50376.1"/>
    </source>
</evidence>
<name>A0A9D1W070_9FIRM</name>
<organism evidence="3 4">
    <name type="scientific">Candidatus Borkfalkia faecavium</name>
    <dbReference type="NCBI Taxonomy" id="2838508"/>
    <lineage>
        <taxon>Bacteria</taxon>
        <taxon>Bacillati</taxon>
        <taxon>Bacillota</taxon>
        <taxon>Clostridia</taxon>
        <taxon>Christensenellales</taxon>
        <taxon>Christensenellaceae</taxon>
        <taxon>Candidatus Borkfalkia</taxon>
    </lineage>
</organism>
<reference evidence="3" key="2">
    <citation type="submission" date="2021-04" db="EMBL/GenBank/DDBJ databases">
        <authorList>
            <person name="Gilroy R."/>
        </authorList>
    </citation>
    <scope>NUCLEOTIDE SEQUENCE</scope>
    <source>
        <strain evidence="3">2189</strain>
    </source>
</reference>
<feature type="domain" description="Bacterial sugar transferase" evidence="2">
    <location>
        <begin position="9"/>
        <end position="188"/>
    </location>
</feature>
<dbReference type="GO" id="GO:0016780">
    <property type="term" value="F:phosphotransferase activity, for other substituted phosphate groups"/>
    <property type="evidence" value="ECO:0007669"/>
    <property type="project" value="TreeGrafter"/>
</dbReference>
<proteinExistence type="inferred from homology"/>
<evidence type="ECO:0000313" key="4">
    <source>
        <dbReference type="Proteomes" id="UP000886847"/>
    </source>
</evidence>
<gene>
    <name evidence="3" type="ORF">H9851_03740</name>
</gene>
<dbReference type="AlphaFoldDB" id="A0A9D1W070"/>
<dbReference type="InterPro" id="IPR003362">
    <property type="entry name" value="Bact_transf"/>
</dbReference>
<dbReference type="EMBL" id="DXEW01000020">
    <property type="protein sequence ID" value="HIX50376.1"/>
    <property type="molecule type" value="Genomic_DNA"/>
</dbReference>
<accession>A0A9D1W070</accession>
<dbReference type="Pfam" id="PF02397">
    <property type="entry name" value="Bac_transf"/>
    <property type="match status" value="1"/>
</dbReference>
<dbReference type="Proteomes" id="UP000886847">
    <property type="component" value="Unassembled WGS sequence"/>
</dbReference>
<comment type="similarity">
    <text evidence="1">Belongs to the bacterial sugar transferase family.</text>
</comment>
<evidence type="ECO:0000256" key="1">
    <source>
        <dbReference type="ARBA" id="ARBA00006464"/>
    </source>
</evidence>